<dbReference type="Gene3D" id="3.60.21.10">
    <property type="match status" value="1"/>
</dbReference>
<accession>A0ABV5JUD5</accession>
<reference evidence="4 5" key="1">
    <citation type="submission" date="2024-09" db="EMBL/GenBank/DDBJ databases">
        <authorList>
            <person name="Sun Q."/>
            <person name="Mori K."/>
        </authorList>
    </citation>
    <scope>NUCLEOTIDE SEQUENCE [LARGE SCALE GENOMIC DNA]</scope>
    <source>
        <strain evidence="4 5">CCM 7659</strain>
    </source>
</reference>
<dbReference type="InterPro" id="IPR006179">
    <property type="entry name" value="5_nucleotidase/apyrase"/>
</dbReference>
<evidence type="ECO:0000313" key="4">
    <source>
        <dbReference type="EMBL" id="MFB9261407.1"/>
    </source>
</evidence>
<keyword evidence="2" id="KW-0812">Transmembrane</keyword>
<feature type="domain" description="5'-Nucleotidase C-terminal" evidence="3">
    <location>
        <begin position="409"/>
        <end position="550"/>
    </location>
</feature>
<dbReference type="InterPro" id="IPR029052">
    <property type="entry name" value="Metallo-depent_PP-like"/>
</dbReference>
<evidence type="ECO:0000256" key="2">
    <source>
        <dbReference type="SAM" id="Phobius"/>
    </source>
</evidence>
<dbReference type="InterPro" id="IPR036907">
    <property type="entry name" value="5'-Nucleotdase_C_sf"/>
</dbReference>
<organism evidence="4 5">
    <name type="scientific">Dietzia aerolata</name>
    <dbReference type="NCBI Taxonomy" id="595984"/>
    <lineage>
        <taxon>Bacteria</taxon>
        <taxon>Bacillati</taxon>
        <taxon>Actinomycetota</taxon>
        <taxon>Actinomycetes</taxon>
        <taxon>Mycobacteriales</taxon>
        <taxon>Dietziaceae</taxon>
        <taxon>Dietzia</taxon>
    </lineage>
</organism>
<dbReference type="Proteomes" id="UP001589700">
    <property type="component" value="Unassembled WGS sequence"/>
</dbReference>
<feature type="compositionally biased region" description="Polar residues" evidence="1">
    <location>
        <begin position="60"/>
        <end position="78"/>
    </location>
</feature>
<dbReference type="SUPFAM" id="SSF55816">
    <property type="entry name" value="5'-nucleotidase (syn. UDP-sugar hydrolase), C-terminal domain"/>
    <property type="match status" value="1"/>
</dbReference>
<feature type="transmembrane region" description="Helical" evidence="2">
    <location>
        <begin position="29"/>
        <end position="49"/>
    </location>
</feature>
<dbReference type="Pfam" id="PF02872">
    <property type="entry name" value="5_nucleotid_C"/>
    <property type="match status" value="1"/>
</dbReference>
<evidence type="ECO:0000259" key="3">
    <source>
        <dbReference type="Pfam" id="PF02872"/>
    </source>
</evidence>
<gene>
    <name evidence="4" type="ORF">ACFFVD_16605</name>
</gene>
<dbReference type="PANTHER" id="PTHR11575:SF24">
    <property type="entry name" value="5'-NUCLEOTIDASE"/>
    <property type="match status" value="1"/>
</dbReference>
<protein>
    <submittedName>
        <fullName evidence="4">Bifunctional metallophosphatase/5'-nucleotidase</fullName>
    </submittedName>
</protein>
<dbReference type="RefSeq" id="WP_338403513.1">
    <property type="nucleotide sequence ID" value="NZ_JAALDM010000057.1"/>
</dbReference>
<dbReference type="SUPFAM" id="SSF56300">
    <property type="entry name" value="Metallo-dependent phosphatases"/>
    <property type="match status" value="1"/>
</dbReference>
<feature type="region of interest" description="Disordered" evidence="1">
    <location>
        <begin position="57"/>
        <end position="78"/>
    </location>
</feature>
<keyword evidence="2" id="KW-0472">Membrane</keyword>
<proteinExistence type="predicted"/>
<evidence type="ECO:0000256" key="1">
    <source>
        <dbReference type="SAM" id="MobiDB-lite"/>
    </source>
</evidence>
<evidence type="ECO:0000313" key="5">
    <source>
        <dbReference type="Proteomes" id="UP001589700"/>
    </source>
</evidence>
<keyword evidence="5" id="KW-1185">Reference proteome</keyword>
<dbReference type="InterPro" id="IPR008334">
    <property type="entry name" value="5'-Nucleotdase_C"/>
</dbReference>
<name>A0ABV5JUD5_9ACTN</name>
<dbReference type="Gene3D" id="3.90.780.10">
    <property type="entry name" value="5'-Nucleotidase, C-terminal domain"/>
    <property type="match status" value="1"/>
</dbReference>
<keyword evidence="2" id="KW-1133">Transmembrane helix</keyword>
<dbReference type="EMBL" id="JBHMDY010000032">
    <property type="protein sequence ID" value="MFB9261407.1"/>
    <property type="molecule type" value="Genomic_DNA"/>
</dbReference>
<dbReference type="PANTHER" id="PTHR11575">
    <property type="entry name" value="5'-NUCLEOTIDASE-RELATED"/>
    <property type="match status" value="1"/>
</dbReference>
<sequence>MQQQRSRPEPSSAAAHTSVLGSLPRTHPAALALMVLVVVALSSLIIGLIQAPVAAAQGDGSDTSGATNETSKPWTPSAETQTVRILGIGEFSGALARPVGFQGELRDASGNVRPAGGGPHLATTVAKLRAQAGDALLLATGDSIGGTAPETALLDDRPTIEFFNHIGVDGAGIGRRELHKGAEHVTSLVKPSCQTEQECRVDPPLPPFRGAAFPFVASNVIPSYDSAPTFPFAIHRVGDVQVGVVAVTMPSDTVPETTTRLADPMRALDDTVETLQFLGVEAIVGLVQSTAVHDNLDPGACPEQLTEMDLVKNLNSSVDALIVGASGGPATCRVFDTENDERVVVAPASHGRSVTVVDLAIDPETGHVIRPQTSVFNQTVNLNTEPDVATEELLRQARAAAAPAAREQIGEASEPVPHAMDANGESPLANVIADAQLHAARGRGAQLALSNPDSLRADMPSGPLSYADLHTVQPYGDRLYTVTVTGEVLQKAFDLFADDIGKHGPAVSNNVRFTVDMNQPEWSRVTELTIDGEQVDPNAEYTVVVNEFLSSPEWNGSPFAEHGTRHETGLTDISALSRYVSDEGPLSAPKPGRVTVLR</sequence>
<comment type="caution">
    <text evidence="4">The sequence shown here is derived from an EMBL/GenBank/DDBJ whole genome shotgun (WGS) entry which is preliminary data.</text>
</comment>